<name>Q72EE8_NITV2</name>
<dbReference type="AlphaFoldDB" id="Q72EE8"/>
<accession>Q72EE8</accession>
<reference evidence="1 2" key="1">
    <citation type="journal article" date="2004" name="Nat. Biotechnol.">
        <title>The genome sequence of the anaerobic, sulfate-reducing bacterium Desulfovibrio vulgaris Hildenborough.</title>
        <authorList>
            <person name="Heidelberg J.F."/>
            <person name="Seshadri R."/>
            <person name="Haveman S.A."/>
            <person name="Hemme C.L."/>
            <person name="Paulsen I.T."/>
            <person name="Kolonay J.F."/>
            <person name="Eisen J.A."/>
            <person name="Ward N."/>
            <person name="Methe B."/>
            <person name="Brinkac L.M."/>
            <person name="Daugherty S.C."/>
            <person name="Deboy R.T."/>
            <person name="Dodson R.J."/>
            <person name="Durkin A.S."/>
            <person name="Madupu R."/>
            <person name="Nelson W.C."/>
            <person name="Sullivan S.A."/>
            <person name="Fouts D."/>
            <person name="Haft D.H."/>
            <person name="Selengut J."/>
            <person name="Peterson J.D."/>
            <person name="Davidsen T.M."/>
            <person name="Zafar N."/>
            <person name="Zhou L."/>
            <person name="Radune D."/>
            <person name="Dimitrov G."/>
            <person name="Hance M."/>
            <person name="Tran K."/>
            <person name="Khouri H."/>
            <person name="Gill J."/>
            <person name="Utterback T.R."/>
            <person name="Feldblyum T.V."/>
            <person name="Wall J.D."/>
            <person name="Voordouw G."/>
            <person name="Fraser C.M."/>
        </authorList>
    </citation>
    <scope>NUCLEOTIDE SEQUENCE [LARGE SCALE GENOMIC DNA]</scope>
    <source>
        <strain evidence="2">ATCC 29579 / DSM 644 / NCIMB 8303 / VKM B-1760 / Hildenborough</strain>
    </source>
</reference>
<evidence type="ECO:0000313" key="2">
    <source>
        <dbReference type="Proteomes" id="UP000002194"/>
    </source>
</evidence>
<gene>
    <name evidence="1" type="ordered locus">DVU_0630</name>
</gene>
<dbReference type="HOGENOM" id="CLU_2972093_0_0_7"/>
<dbReference type="STRING" id="882.DVU_0630"/>
<dbReference type="EMBL" id="AE017285">
    <property type="protein sequence ID" value="AAS95111.1"/>
    <property type="molecule type" value="Genomic_DNA"/>
</dbReference>
<dbReference type="Proteomes" id="UP000002194">
    <property type="component" value="Chromosome"/>
</dbReference>
<protein>
    <submittedName>
        <fullName evidence="1">Uncharacterized protein</fullName>
    </submittedName>
</protein>
<proteinExistence type="predicted"/>
<keyword evidence="2" id="KW-1185">Reference proteome</keyword>
<evidence type="ECO:0000313" key="1">
    <source>
        <dbReference type="EMBL" id="AAS95111.1"/>
    </source>
</evidence>
<dbReference type="PaxDb" id="882-DVU_0630"/>
<organism evidence="1 2">
    <name type="scientific">Nitratidesulfovibrio vulgaris (strain ATCC 29579 / DSM 644 / CCUG 34227 / NCIMB 8303 / VKM B-1760 / Hildenborough)</name>
    <name type="common">Desulfovibrio vulgaris</name>
    <dbReference type="NCBI Taxonomy" id="882"/>
    <lineage>
        <taxon>Bacteria</taxon>
        <taxon>Pseudomonadati</taxon>
        <taxon>Thermodesulfobacteriota</taxon>
        <taxon>Desulfovibrionia</taxon>
        <taxon>Desulfovibrionales</taxon>
        <taxon>Desulfovibrionaceae</taxon>
        <taxon>Nitratidesulfovibrio</taxon>
    </lineage>
</organism>
<dbReference type="EnsemblBacteria" id="AAS95111">
    <property type="protein sequence ID" value="AAS95111"/>
    <property type="gene ID" value="DVU_0630"/>
</dbReference>
<dbReference type="KEGG" id="dvu:DVU_0630"/>
<sequence>MPLPSAPIHQCSVMTRRVSVATCFRCRRFSGLYDRSSFAGLCHAKDDGTPRASFPIVA</sequence>